<dbReference type="EMBL" id="JAACJL010000062">
    <property type="protein sequence ID" value="KAF4609451.1"/>
    <property type="molecule type" value="Genomic_DNA"/>
</dbReference>
<sequence length="28" mass="3226">MAFCPKSARSERARITVTVESDNQKWDV</sequence>
<dbReference type="AlphaFoldDB" id="A0A8H4QEY7"/>
<organism evidence="1 2">
    <name type="scientific">Agrocybe pediades</name>
    <dbReference type="NCBI Taxonomy" id="84607"/>
    <lineage>
        <taxon>Eukaryota</taxon>
        <taxon>Fungi</taxon>
        <taxon>Dikarya</taxon>
        <taxon>Basidiomycota</taxon>
        <taxon>Agaricomycotina</taxon>
        <taxon>Agaricomycetes</taxon>
        <taxon>Agaricomycetidae</taxon>
        <taxon>Agaricales</taxon>
        <taxon>Agaricineae</taxon>
        <taxon>Strophariaceae</taxon>
        <taxon>Agrocybe</taxon>
    </lineage>
</organism>
<proteinExistence type="predicted"/>
<evidence type="ECO:0000313" key="1">
    <source>
        <dbReference type="EMBL" id="KAF4609451.1"/>
    </source>
</evidence>
<keyword evidence="2" id="KW-1185">Reference proteome</keyword>
<reference evidence="1 2" key="1">
    <citation type="submission" date="2019-12" db="EMBL/GenBank/DDBJ databases">
        <authorList>
            <person name="Floudas D."/>
            <person name="Bentzer J."/>
            <person name="Ahren D."/>
            <person name="Johansson T."/>
            <person name="Persson P."/>
            <person name="Tunlid A."/>
        </authorList>
    </citation>
    <scope>NUCLEOTIDE SEQUENCE [LARGE SCALE GENOMIC DNA]</scope>
    <source>
        <strain evidence="1 2">CBS 102.39</strain>
    </source>
</reference>
<name>A0A8H4QEY7_9AGAR</name>
<gene>
    <name evidence="1" type="ORF">D9613_012940</name>
</gene>
<accession>A0A8H4QEY7</accession>
<dbReference type="Proteomes" id="UP000521872">
    <property type="component" value="Unassembled WGS sequence"/>
</dbReference>
<protein>
    <submittedName>
        <fullName evidence="1">Uncharacterized protein</fullName>
    </submittedName>
</protein>
<evidence type="ECO:0000313" key="2">
    <source>
        <dbReference type="Proteomes" id="UP000521872"/>
    </source>
</evidence>
<comment type="caution">
    <text evidence="1">The sequence shown here is derived from an EMBL/GenBank/DDBJ whole genome shotgun (WGS) entry which is preliminary data.</text>
</comment>